<sequence>MINKVVAYFHRDLWTGVNPLVEKWPLLSGDPSSVLFLTTVYVYFAKVLGPHLMRNRKPYDLRMFMFAYDVFMVFINLYIFVKLCFYTTFGFDTWGCRPVGRYKSPDDPELVNLFSVAYIYFVSKFFDFCDTIFFVFRKKFAHISNLHLLHHSIMPIICWVGFKYIGNMSAAFVPCINSLVHIIMYTYYACASYGEQLSQYLWWKKYLTSLQIIQLILVVIHCTHFLLIPDCDSFPKAFIFLMIFLGFILIYLFLTFYNASYRKRRHSRKCQTN</sequence>
<evidence type="ECO:0000256" key="9">
    <source>
        <dbReference type="ARBA" id="ARBA00023160"/>
    </source>
</evidence>
<dbReference type="GO" id="GO:0034626">
    <property type="term" value="P:fatty acid elongation, polyunsaturated fatty acid"/>
    <property type="evidence" value="ECO:0007669"/>
    <property type="project" value="TreeGrafter"/>
</dbReference>
<protein>
    <recommendedName>
        <fullName evidence="10">Elongation of very long chain fatty acids protein</fullName>
        <ecNumber evidence="10">2.3.1.199</ecNumber>
    </recommendedName>
    <alternativeName>
        <fullName evidence="10">Very-long-chain 3-oxoacyl-CoA synthase</fullName>
    </alternativeName>
</protein>
<evidence type="ECO:0000256" key="3">
    <source>
        <dbReference type="ARBA" id="ARBA00022679"/>
    </source>
</evidence>
<dbReference type="GO" id="GO:0030148">
    <property type="term" value="P:sphingolipid biosynthetic process"/>
    <property type="evidence" value="ECO:0007669"/>
    <property type="project" value="TreeGrafter"/>
</dbReference>
<keyword evidence="9 10" id="KW-0275">Fatty acid biosynthesis</keyword>
<evidence type="ECO:0000256" key="10">
    <source>
        <dbReference type="RuleBase" id="RU361115"/>
    </source>
</evidence>
<keyword evidence="5 10" id="KW-0276">Fatty acid metabolism</keyword>
<feature type="transmembrane region" description="Helical" evidence="10">
    <location>
        <begin position="148"/>
        <end position="165"/>
    </location>
</feature>
<dbReference type="GO" id="GO:0019367">
    <property type="term" value="P:fatty acid elongation, saturated fatty acid"/>
    <property type="evidence" value="ECO:0007669"/>
    <property type="project" value="TreeGrafter"/>
</dbReference>
<evidence type="ECO:0000256" key="4">
    <source>
        <dbReference type="ARBA" id="ARBA00022692"/>
    </source>
</evidence>
<evidence type="ECO:0000256" key="8">
    <source>
        <dbReference type="ARBA" id="ARBA00023136"/>
    </source>
</evidence>
<comment type="catalytic activity">
    <reaction evidence="10">
        <text>a very-long-chain acyl-CoA + malonyl-CoA + H(+) = a very-long-chain 3-oxoacyl-CoA + CO2 + CoA</text>
        <dbReference type="Rhea" id="RHEA:32727"/>
        <dbReference type="ChEBI" id="CHEBI:15378"/>
        <dbReference type="ChEBI" id="CHEBI:16526"/>
        <dbReference type="ChEBI" id="CHEBI:57287"/>
        <dbReference type="ChEBI" id="CHEBI:57384"/>
        <dbReference type="ChEBI" id="CHEBI:90725"/>
        <dbReference type="ChEBI" id="CHEBI:90736"/>
        <dbReference type="EC" id="2.3.1.199"/>
    </reaction>
</comment>
<keyword evidence="7 10" id="KW-0443">Lipid metabolism</keyword>
<proteinExistence type="inferred from homology"/>
<evidence type="ECO:0000256" key="5">
    <source>
        <dbReference type="ARBA" id="ARBA00022832"/>
    </source>
</evidence>
<dbReference type="GO" id="GO:0009922">
    <property type="term" value="F:fatty acid elongase activity"/>
    <property type="evidence" value="ECO:0007669"/>
    <property type="project" value="UniProtKB-EC"/>
</dbReference>
<evidence type="ECO:0000313" key="11">
    <source>
        <dbReference type="EMBL" id="RWS01541.1"/>
    </source>
</evidence>
<evidence type="ECO:0000313" key="12">
    <source>
        <dbReference type="Proteomes" id="UP000285301"/>
    </source>
</evidence>
<reference evidence="11 12" key="1">
    <citation type="journal article" date="2018" name="Gigascience">
        <title>Genomes of trombidid mites reveal novel predicted allergens and laterally-transferred genes associated with secondary metabolism.</title>
        <authorList>
            <person name="Dong X."/>
            <person name="Chaisiri K."/>
            <person name="Xia D."/>
            <person name="Armstrong S.D."/>
            <person name="Fang Y."/>
            <person name="Donnelly M.J."/>
            <person name="Kadowaki T."/>
            <person name="McGarry J.W."/>
            <person name="Darby A.C."/>
            <person name="Makepeace B.L."/>
        </authorList>
    </citation>
    <scope>NUCLEOTIDE SEQUENCE [LARGE SCALE GENOMIC DNA]</scope>
    <source>
        <strain evidence="11">UoL-WK</strain>
    </source>
</reference>
<feature type="transmembrane region" description="Helical" evidence="10">
    <location>
        <begin position="34"/>
        <end position="53"/>
    </location>
</feature>
<dbReference type="GO" id="GO:0005789">
    <property type="term" value="C:endoplasmic reticulum membrane"/>
    <property type="evidence" value="ECO:0007669"/>
    <property type="project" value="TreeGrafter"/>
</dbReference>
<organism evidence="11 12">
    <name type="scientific">Dinothrombium tinctorium</name>
    <dbReference type="NCBI Taxonomy" id="1965070"/>
    <lineage>
        <taxon>Eukaryota</taxon>
        <taxon>Metazoa</taxon>
        <taxon>Ecdysozoa</taxon>
        <taxon>Arthropoda</taxon>
        <taxon>Chelicerata</taxon>
        <taxon>Arachnida</taxon>
        <taxon>Acari</taxon>
        <taxon>Acariformes</taxon>
        <taxon>Trombidiformes</taxon>
        <taxon>Prostigmata</taxon>
        <taxon>Anystina</taxon>
        <taxon>Parasitengona</taxon>
        <taxon>Trombidioidea</taxon>
        <taxon>Trombidiidae</taxon>
        <taxon>Dinothrombium</taxon>
    </lineage>
</organism>
<dbReference type="STRING" id="1965070.A0A443QEU8"/>
<feature type="transmembrane region" description="Helical" evidence="10">
    <location>
        <begin position="65"/>
        <end position="91"/>
    </location>
</feature>
<evidence type="ECO:0000256" key="1">
    <source>
        <dbReference type="ARBA" id="ARBA00004141"/>
    </source>
</evidence>
<name>A0A443QEU8_9ACAR</name>
<evidence type="ECO:0000256" key="6">
    <source>
        <dbReference type="ARBA" id="ARBA00022989"/>
    </source>
</evidence>
<keyword evidence="4 10" id="KW-0812">Transmembrane</keyword>
<dbReference type="InterPro" id="IPR002076">
    <property type="entry name" value="ELO_fam"/>
</dbReference>
<gene>
    <name evidence="11" type="ORF">B4U79_13831</name>
</gene>
<feature type="transmembrane region" description="Helical" evidence="10">
    <location>
        <begin position="206"/>
        <end position="226"/>
    </location>
</feature>
<dbReference type="OrthoDB" id="434092at2759"/>
<feature type="transmembrane region" description="Helical" evidence="10">
    <location>
        <begin position="111"/>
        <end position="136"/>
    </location>
</feature>
<comment type="similarity">
    <text evidence="10">Belongs to the ELO family.</text>
</comment>
<dbReference type="AlphaFoldDB" id="A0A443QEU8"/>
<dbReference type="GO" id="GO:0034625">
    <property type="term" value="P:fatty acid elongation, monounsaturated fatty acid"/>
    <property type="evidence" value="ECO:0007669"/>
    <property type="project" value="TreeGrafter"/>
</dbReference>
<comment type="subcellular location">
    <subcellularLocation>
        <location evidence="1">Membrane</location>
        <topology evidence="1">Multi-pass membrane protein</topology>
    </subcellularLocation>
</comment>
<comment type="caution">
    <text evidence="11">The sequence shown here is derived from an EMBL/GenBank/DDBJ whole genome shotgun (WGS) entry which is preliminary data.</text>
</comment>
<keyword evidence="2 10" id="KW-0444">Lipid biosynthesis</keyword>
<dbReference type="PANTHER" id="PTHR11157:SF69">
    <property type="entry name" value="ELONGATION OF VERY LONG CHAIN FATTY ACIDS PROTEIN 7"/>
    <property type="match status" value="1"/>
</dbReference>
<dbReference type="GO" id="GO:0042761">
    <property type="term" value="P:very long-chain fatty acid biosynthetic process"/>
    <property type="evidence" value="ECO:0007669"/>
    <property type="project" value="TreeGrafter"/>
</dbReference>
<feature type="transmembrane region" description="Helical" evidence="10">
    <location>
        <begin position="238"/>
        <end position="259"/>
    </location>
</feature>
<keyword evidence="8 10" id="KW-0472">Membrane</keyword>
<keyword evidence="3 10" id="KW-0808">Transferase</keyword>
<dbReference type="EMBL" id="NCKU01009003">
    <property type="protein sequence ID" value="RWS01541.1"/>
    <property type="molecule type" value="Genomic_DNA"/>
</dbReference>
<keyword evidence="12" id="KW-1185">Reference proteome</keyword>
<dbReference type="PANTHER" id="PTHR11157">
    <property type="entry name" value="FATTY ACID ACYL TRANSFERASE-RELATED"/>
    <property type="match status" value="1"/>
</dbReference>
<evidence type="ECO:0000256" key="2">
    <source>
        <dbReference type="ARBA" id="ARBA00022516"/>
    </source>
</evidence>
<keyword evidence="6 10" id="KW-1133">Transmembrane helix</keyword>
<dbReference type="Pfam" id="PF01151">
    <property type="entry name" value="ELO"/>
    <property type="match status" value="1"/>
</dbReference>
<dbReference type="EC" id="2.3.1.199" evidence="10"/>
<evidence type="ECO:0000256" key="7">
    <source>
        <dbReference type="ARBA" id="ARBA00023098"/>
    </source>
</evidence>
<dbReference type="Proteomes" id="UP000285301">
    <property type="component" value="Unassembled WGS sequence"/>
</dbReference>
<accession>A0A443QEU8</accession>
<feature type="transmembrane region" description="Helical" evidence="10">
    <location>
        <begin position="171"/>
        <end position="194"/>
    </location>
</feature>